<keyword evidence="8" id="KW-1194">Viral DNA replication</keyword>
<dbReference type="GO" id="GO:0003677">
    <property type="term" value="F:DNA binding"/>
    <property type="evidence" value="ECO:0007669"/>
    <property type="project" value="UniProtKB-KW"/>
</dbReference>
<evidence type="ECO:0000256" key="7">
    <source>
        <dbReference type="ARBA" id="ARBA00022932"/>
    </source>
</evidence>
<accession>A0A2U7N8H0</accession>
<evidence type="ECO:0000256" key="2">
    <source>
        <dbReference type="ARBA" id="ARBA00012417"/>
    </source>
</evidence>
<dbReference type="SUPFAM" id="SSF56672">
    <property type="entry name" value="DNA/RNA polymerases"/>
    <property type="match status" value="1"/>
</dbReference>
<evidence type="ECO:0000313" key="13">
    <source>
        <dbReference type="Proteomes" id="UP000248293"/>
    </source>
</evidence>
<evidence type="ECO:0000256" key="1">
    <source>
        <dbReference type="ARBA" id="ARBA00007705"/>
    </source>
</evidence>
<keyword evidence="13" id="KW-1185">Reference proteome</keyword>
<dbReference type="SMART" id="SM00482">
    <property type="entry name" value="POLAc"/>
    <property type="match status" value="1"/>
</dbReference>
<dbReference type="InterPro" id="IPR001098">
    <property type="entry name" value="DNA-dir_DNA_pol_A_palm_dom"/>
</dbReference>
<dbReference type="PROSITE" id="PS00447">
    <property type="entry name" value="DNA_POLYMERASE_A"/>
    <property type="match status" value="1"/>
</dbReference>
<dbReference type="InterPro" id="IPR043502">
    <property type="entry name" value="DNA/RNA_pol_sf"/>
</dbReference>
<comment type="catalytic activity">
    <reaction evidence="10">
        <text>DNA(n) + a 2'-deoxyribonucleoside 5'-triphosphate = DNA(n+1) + diphosphate</text>
        <dbReference type="Rhea" id="RHEA:22508"/>
        <dbReference type="Rhea" id="RHEA-COMP:17339"/>
        <dbReference type="Rhea" id="RHEA-COMP:17340"/>
        <dbReference type="ChEBI" id="CHEBI:33019"/>
        <dbReference type="ChEBI" id="CHEBI:61560"/>
        <dbReference type="ChEBI" id="CHEBI:173112"/>
        <dbReference type="EC" id="2.7.7.7"/>
    </reaction>
</comment>
<feature type="domain" description="DNA-directed DNA polymerase family A palm" evidence="11">
    <location>
        <begin position="438"/>
        <end position="678"/>
    </location>
</feature>
<comment type="similarity">
    <text evidence="1">Belongs to the DNA polymerase type-A family.</text>
</comment>
<dbReference type="Proteomes" id="UP000248293">
    <property type="component" value="Segment"/>
</dbReference>
<dbReference type="EMBL" id="KY971611">
    <property type="protein sequence ID" value="ASD52203.1"/>
    <property type="molecule type" value="Genomic_DNA"/>
</dbReference>
<organism evidence="12 13">
    <name type="scientific">Pseudomonas phage PspYZU08</name>
    <dbReference type="NCBI Taxonomy" id="1983557"/>
    <lineage>
        <taxon>Viruses</taxon>
        <taxon>Duplodnaviria</taxon>
        <taxon>Heunggongvirae</taxon>
        <taxon>Uroviricota</taxon>
        <taxon>Caudoviricetes</taxon>
        <taxon>Autographivirales</taxon>
        <taxon>Autotranscriptaviridae</taxon>
        <taxon>Studiervirinae</taxon>
        <taxon>Pijolavirus</taxon>
        <taxon>Pijolavirus PspYZU08</taxon>
    </lineage>
</organism>
<evidence type="ECO:0000256" key="5">
    <source>
        <dbReference type="ARBA" id="ARBA00022695"/>
    </source>
</evidence>
<keyword evidence="6" id="KW-0235">DNA replication</keyword>
<name>A0A2U7N8H0_9CAUD</name>
<dbReference type="Gene3D" id="3.30.70.370">
    <property type="match status" value="2"/>
</dbReference>
<dbReference type="SUPFAM" id="SSF53098">
    <property type="entry name" value="Ribonuclease H-like"/>
    <property type="match status" value="1"/>
</dbReference>
<evidence type="ECO:0000256" key="3">
    <source>
        <dbReference type="ARBA" id="ARBA00015749"/>
    </source>
</evidence>
<dbReference type="GO" id="GO:0039693">
    <property type="term" value="P:viral DNA genome replication"/>
    <property type="evidence" value="ECO:0007669"/>
    <property type="project" value="UniProtKB-KW"/>
</dbReference>
<dbReference type="EC" id="2.7.7.7" evidence="2"/>
<keyword evidence="9" id="KW-0238">DNA-binding</keyword>
<evidence type="ECO:0000313" key="12">
    <source>
        <dbReference type="EMBL" id="ASD52203.1"/>
    </source>
</evidence>
<dbReference type="Gene3D" id="1.20.1060.10">
    <property type="entry name" value="Taq DNA Polymerase, Chain T, domain 4"/>
    <property type="match status" value="1"/>
</dbReference>
<gene>
    <name evidence="12" type="ORF">PspYZU08_27</name>
</gene>
<proteinExistence type="inferred from homology"/>
<dbReference type="PANTHER" id="PTHR10133">
    <property type="entry name" value="DNA POLYMERASE I"/>
    <property type="match status" value="1"/>
</dbReference>
<sequence>MLITDIETDGLLREVSRFHCATTIDYFTGERKDYTEETFAEYCKALEAEAAKPDGLIVGHNFIKYDIPAIQKLKKKYFGTNLNVPRKKVLDTLVMSRLIYSNLRETDGGYLRTGKLPGKLYGSHALEAWGYRLGEMKGEYKDQFIKDLDERGIIYEKGMEWRECNQAMIDYCVQDVVVTRALTMKLINDKYYFSEDAGPEGIRAIQLEHQAAWTLALMERNGFPFDTEKAERLYSDLSAQRSDIMVKLLKTFGSWYTPKGGLSIFLHPKTGKELPKYPRVKYPKVGGIFKKQTAAQAKRGEFIQDTRDFVEGAPYTPVILETFNPGSSAHIVKVLKDAGWVPTEFTDKGAPKADDETLDGVRVDDPEKQACIDLVRRYLMLQKRIGMLAEGDNAWMRMIWDEDGCIHGNINPNGAGTGRATHSYPNMGQIPSAKSEYGPECRELFGVVTIRKRFKGWENAVQMGTDAAGLELRCLGAYGARYDDGAYVEQVLNGDVHWANALASGLAPAGLKRDKSNHTHDSYRDNAKTFIYAFLYGAGDGKIGQIIGKGAKEGKALKKAFLENTPVIAALREAIESGLIADQKWNQAAKRFDIKWKRKWLRGLDGRKIHVRSPHSALNFLLQSAGAIICKAWVVETERLAFEAGLKHGWYDDDGSVGDFAFMAWVHDELQIACRTPEIAKQMAELSQQAIRNVGESFDFACILDTDAKIGDTWRDCH</sequence>
<keyword evidence="4" id="KW-0808">Transferase</keyword>
<keyword evidence="5" id="KW-0548">Nucleotidyltransferase</keyword>
<dbReference type="InterPro" id="IPR019760">
    <property type="entry name" value="DNA-dir_DNA_pol_A_CS"/>
</dbReference>
<evidence type="ECO:0000259" key="11">
    <source>
        <dbReference type="SMART" id="SM00482"/>
    </source>
</evidence>
<evidence type="ECO:0000256" key="9">
    <source>
        <dbReference type="ARBA" id="ARBA00023125"/>
    </source>
</evidence>
<dbReference type="PANTHER" id="PTHR10133:SF27">
    <property type="entry name" value="DNA POLYMERASE NU"/>
    <property type="match status" value="1"/>
</dbReference>
<dbReference type="GO" id="GO:0006302">
    <property type="term" value="P:double-strand break repair"/>
    <property type="evidence" value="ECO:0007669"/>
    <property type="project" value="TreeGrafter"/>
</dbReference>
<protein>
    <recommendedName>
        <fullName evidence="3">DNA polymerase</fullName>
        <ecNumber evidence="2">2.7.7.7</ecNumber>
    </recommendedName>
</protein>
<evidence type="ECO:0000256" key="8">
    <source>
        <dbReference type="ARBA" id="ARBA00023109"/>
    </source>
</evidence>
<dbReference type="Pfam" id="PF00476">
    <property type="entry name" value="DNA_pol_A"/>
    <property type="match status" value="1"/>
</dbReference>
<reference evidence="12 13" key="1">
    <citation type="submission" date="2017-04" db="EMBL/GenBank/DDBJ databases">
        <title>Isolation of lytic bacteriophages infecting Pseudomonas strains for biocontrol of fish and shrimp spoilage during chilled storage.</title>
        <authorList>
            <person name="Yang Z."/>
            <person name="Tao X."/>
            <person name="Gao L."/>
            <person name="Rao S."/>
        </authorList>
    </citation>
    <scope>NUCLEOTIDE SEQUENCE [LARGE SCALE GENOMIC DNA]</scope>
</reference>
<dbReference type="InterPro" id="IPR002298">
    <property type="entry name" value="DNA_polymerase_A"/>
</dbReference>
<evidence type="ECO:0000256" key="4">
    <source>
        <dbReference type="ARBA" id="ARBA00022679"/>
    </source>
</evidence>
<evidence type="ECO:0000256" key="6">
    <source>
        <dbReference type="ARBA" id="ARBA00022705"/>
    </source>
</evidence>
<dbReference type="GO" id="GO:0003887">
    <property type="term" value="F:DNA-directed DNA polymerase activity"/>
    <property type="evidence" value="ECO:0007669"/>
    <property type="project" value="UniProtKB-KW"/>
</dbReference>
<dbReference type="InterPro" id="IPR012337">
    <property type="entry name" value="RNaseH-like_sf"/>
</dbReference>
<keyword evidence="7" id="KW-0239">DNA-directed DNA polymerase</keyword>
<dbReference type="Gene3D" id="3.30.420.10">
    <property type="entry name" value="Ribonuclease H-like superfamily/Ribonuclease H"/>
    <property type="match status" value="1"/>
</dbReference>
<dbReference type="GO" id="GO:0006261">
    <property type="term" value="P:DNA-templated DNA replication"/>
    <property type="evidence" value="ECO:0007669"/>
    <property type="project" value="InterPro"/>
</dbReference>
<dbReference type="InterPro" id="IPR036397">
    <property type="entry name" value="RNaseH_sf"/>
</dbReference>
<evidence type="ECO:0000256" key="10">
    <source>
        <dbReference type="ARBA" id="ARBA00049244"/>
    </source>
</evidence>